<dbReference type="Proteomes" id="UP000034952">
    <property type="component" value="Unassembled WGS sequence"/>
</dbReference>
<proteinExistence type="predicted"/>
<accession>A0A0G0DT13</accession>
<dbReference type="EMBL" id="LBPY01000012">
    <property type="protein sequence ID" value="KKP66125.1"/>
    <property type="molecule type" value="Genomic_DNA"/>
</dbReference>
<protein>
    <recommendedName>
        <fullName evidence="3">Transcriptional regulator</fullName>
    </recommendedName>
</protein>
<organism evidence="1 2">
    <name type="scientific">Candidatus Nomurabacteria bacterium GW2011_GWE1_35_16</name>
    <dbReference type="NCBI Taxonomy" id="1618761"/>
    <lineage>
        <taxon>Bacteria</taxon>
        <taxon>Candidatus Nomuraibacteriota</taxon>
    </lineage>
</organism>
<dbReference type="AlphaFoldDB" id="A0A0G0DT13"/>
<evidence type="ECO:0008006" key="3">
    <source>
        <dbReference type="Google" id="ProtNLM"/>
    </source>
</evidence>
<evidence type="ECO:0000313" key="1">
    <source>
        <dbReference type="EMBL" id="KKP66125.1"/>
    </source>
</evidence>
<sequence>METLAKLFGGQARVKIMRLFLLNKDSTFEVEEVVSRSRVTKANCRREINALCAMSFVKQKFVIHEGTRGAKKKVPAWQLDSSFPYIDSIRDLLVDPSLLLREDLAIRFRQVGKIKLMIVSGIFIGSDKSRADILIVGDKLKKNIIQQIVKGLESEIGKELDYVVLDSVEFKYRIDMYDKLVCDIIDLPHEKIIDNGQLSTYVSKK</sequence>
<reference evidence="1 2" key="1">
    <citation type="journal article" date="2015" name="Nature">
        <title>rRNA introns, odd ribosomes, and small enigmatic genomes across a large radiation of phyla.</title>
        <authorList>
            <person name="Brown C.T."/>
            <person name="Hug L.A."/>
            <person name="Thomas B.C."/>
            <person name="Sharon I."/>
            <person name="Castelle C.J."/>
            <person name="Singh A."/>
            <person name="Wilkins M.J."/>
            <person name="Williams K.H."/>
            <person name="Banfield J.F."/>
        </authorList>
    </citation>
    <scope>NUCLEOTIDE SEQUENCE [LARGE SCALE GENOMIC DNA]</scope>
</reference>
<evidence type="ECO:0000313" key="2">
    <source>
        <dbReference type="Proteomes" id="UP000034952"/>
    </source>
</evidence>
<comment type="caution">
    <text evidence="1">The sequence shown here is derived from an EMBL/GenBank/DDBJ whole genome shotgun (WGS) entry which is preliminary data.</text>
</comment>
<name>A0A0G0DT13_9BACT</name>
<gene>
    <name evidence="1" type="ORF">UR64_C0012G0022</name>
</gene>